<name>A0A0F4GPB1_9PEZI</name>
<evidence type="ECO:0000313" key="5">
    <source>
        <dbReference type="EMBL" id="KJX98025.1"/>
    </source>
</evidence>
<dbReference type="PANTHER" id="PTHR17695:SF11">
    <property type="entry name" value="SMALL SUBUNIT PROCESSOME COMPONENT 20 HOMOLOG"/>
    <property type="match status" value="1"/>
</dbReference>
<dbReference type="InterPro" id="IPR011989">
    <property type="entry name" value="ARM-like"/>
</dbReference>
<feature type="region of interest" description="Disordered" evidence="1">
    <location>
        <begin position="2499"/>
        <end position="2527"/>
    </location>
</feature>
<evidence type="ECO:0000313" key="6">
    <source>
        <dbReference type="Proteomes" id="UP000033647"/>
    </source>
</evidence>
<dbReference type="Pfam" id="PF07539">
    <property type="entry name" value="UTP20_N"/>
    <property type="match status" value="1"/>
</dbReference>
<feature type="compositionally biased region" description="Basic and acidic residues" evidence="1">
    <location>
        <begin position="2516"/>
        <end position="2527"/>
    </location>
</feature>
<dbReference type="InterPro" id="IPR057525">
    <property type="entry name" value="UTP20_C"/>
</dbReference>
<dbReference type="GO" id="GO:0030686">
    <property type="term" value="C:90S preribosome"/>
    <property type="evidence" value="ECO:0007669"/>
    <property type="project" value="TreeGrafter"/>
</dbReference>
<feature type="domain" description="U3 small nucleolar RNA-associated protein 20 N-terminal" evidence="2">
    <location>
        <begin position="868"/>
        <end position="1441"/>
    </location>
</feature>
<dbReference type="PANTHER" id="PTHR17695">
    <property type="entry name" value="SMALL SUBUNIT PROCESSOME COMPONENT 20 HOMOLOG"/>
    <property type="match status" value="1"/>
</dbReference>
<protein>
    <submittedName>
        <fullName evidence="5">Heat repeat protein</fullName>
    </submittedName>
</protein>
<evidence type="ECO:0000259" key="3">
    <source>
        <dbReference type="Pfam" id="PF20416"/>
    </source>
</evidence>
<proteinExistence type="predicted"/>
<dbReference type="OrthoDB" id="360653at2759"/>
<sequence length="2527" mass="280773">MSSTVRVKAAKPNRVVKPKKNTKRSTPSSRNFRFQSFTERITNLKIDPIRRKKHVDGQETATENTHTHFGQSLAEWRDTNLSQTFTDFAKEASPLCDNLPMVLYNEGKIMALLAIYLEKGDTLAMEPLLNLLSQFAHDLDTRFENHFQRAVATVAAVAAKHPDFVVIEWSFTCLAWLFKYLSRLLTPDLRPLYDLLAPYLGKDNQKPFIVRFTAEALSFLVRKAAAVYERDQEPLDLVMSHMLKDCRAANGSPSADLLQQGTMTLLTEAVKGVQHGIHSSGVPVMKSLLKYAEQELDSEDLVKDNVVSGVLTSLIHHCMSGSFQTILDVVLAHIESKATQSSKNEEIRFRSRLLFTAISVRKGSRISDWKAIMVCVETLIKLCESAPELEHSAASAVLASLGVTLQTATVDAILARRHVLDTLRTPRWAPYFLQFCDMTSRLGDERFDSFVLPQLQKFVQEDSTGSRSELFVLLPRLAKGKTNLRLKCPAKVIQGIVEDVSNSVHSDGTPVTEAALARANTALSALPFLVISKDIARKLESMLFQLVLKGVETNDPARDFALGPAFQYFLELNEEIGDAEGLWVPLCQATPEFVALPKFWSNMNRFIGKSQSMLLQGPHMDALEDSLISCLSSSSHSIRQDALDILQKIYQQRDTTEPEALAAAITIESTPASLDTSRSISMNVRRLASEYTKMTEDDLMARAVPAYCFGLLHINLSQAWDDASEALAGICRSKKGEDAVMAATQSWIDGQSKSDGDETQQSALVDVNTDGFKVFSDFECPNLAKLSAIWKQVFEEPSSGLPTPSKQLSIESRRVPVIASNARSQALRVLHKIPHIAEKRSRMLVPVLLKWAGTNVDGETDEQPTTDRWARKDQKAMLAIFAQFVNPSVLFRSSEVHDALLELCANGDVEIQQSALKAILSWKEPSVVRYKEHLNNLLDEVRFREELSVFLRDGSSEDEEGAIRQEDHAHLMPVLLRLLYGRAVAGGKEGQAGRRKAIFVSLSRFGSNTLKQFLDIALGSVIDSSKADLADPTNPTAPLRQQLGMMYMMNDMLQVLGAEMEPFVPKLINGILTCTVSASNAIQQSIADDTGADMALERSIRQTGIQCLVKIFSTMTDFDPTRYGELIVEKLVTPRLDTFANENAQSISGTLRLISAWSKQHSTAALLTGSGSVILERVAELLHGQHTKDEVRLFVLQEILNSLVDEAIAESVLQPTVSSFVKAIGLVIEQQPSKDVLDACVKSFSKLAERITSKDEAIDVTRICTDLLKKPGNSVSPWIKTGLLQTILPLISRFDISAKDSLYDALCALFSRLRSADGRILLAKVLTTLVRDDPASSDSAKICDDMNAMGTRLDEPDHDRRERAFARIYESFKAFTLEQWLPIVHNCLYYIRDGEDRVNRTSSSHALQLFIDATAEVSDNVAWLAFMETAVLSGIERGMGDPSELVRAEYLLVLGHLVEKLTTWQKVSGMQGLLVGGDEEASIFGNVLHIQQHRRLRALRRVSEEASSLGSTNASRIFFPLLEHFVFDQIEGDAGRTLADQSVQTIGALSKALNKNAYRATFQRYTGYLKTRTDSEKTILRLLGAMVDGVERSPPSPANSKAIIGEQLPPLLEYLHKKDESTVDRRMPVAVTIVKLMLGLTDEEFAARLPAVLTDVSHVLRSKSQEARDQTRKALTSISSLVGSSYFGFILKELRSALQRGTQLHVLSYTVHSLLVDGSFEAGDLDECLPALMRVIMDDIFGETGQEKDAEEYKSGMKEVKSSKSFDTMELLARATPVNKLGELVRPIRQFLSEKLDMKMVKKIDELLTRLRKGLDQNPASETRDMLSFCWQMVDQVRAEEAAIALPAPAIDERRKRFLVQPEEPKKSKTRGATASYLFKLTSFSLNLLRKVLRRHEDLQTPQNLKGFLSMAGDALVLGQEEVKVASLRLLSTIMRVQIPELEENAPVYVKEAVNLIKGSSATTTDSSKASLELITSVLREKRSVVVKEKDMALLLKRLKTDIDEPDRQGVVYKFLRAVLGRKIVLTEVYEVLDEVGKAMVINPDRSIRESARSAYLQFVMEYPQGKDRWQKHTAFLVGNLAYDHAAGRQSVMEFLHQMLSKVGEDVLAEVSPKIFNRLQPLSIGDTDAACRDMAKLLIEKLFERASEKTLAAFLSNMDVWLWENKPTAVKAAALQDWSILLKTRKLSQKQVEGICDKLEEIVSASAEDDEIAEPLLVTHALNAFSVIVEHAPTVGLGSTSEDMWQALQQLPSSADPAIQESVAALLGTFFTDVASTSSKTSDGLAGLPLLGSGGLEVGAEDMRRLCGTNLRALRAITLHTPEGLASQIARNIVFLGRCFAANEMPWNDKSAESAESSEDDEPTSTTPSSDKSALSYLLRRLSTLLRADKFSLAARSTSLSTISSLLHQLSSPSILPSLPSLLRPLYGLTDPSVPHPPGDLYKSLTDKAHEVLEVIQKKVGSEVYVSALGVARNEAKERRDERRKKRRIEAVAQPERWAKEKKRRYEVKRERGKRKGEEERGKRRGW</sequence>
<accession>A0A0F4GPB1</accession>
<gene>
    <name evidence="5" type="ORF">TI39_contig443g00020</name>
</gene>
<dbReference type="Pfam" id="PF23099">
    <property type="entry name" value="UTP20_C"/>
    <property type="match status" value="1"/>
</dbReference>
<dbReference type="GO" id="GO:0032040">
    <property type="term" value="C:small-subunit processome"/>
    <property type="evidence" value="ECO:0007669"/>
    <property type="project" value="TreeGrafter"/>
</dbReference>
<reference evidence="5 6" key="1">
    <citation type="submission" date="2015-03" db="EMBL/GenBank/DDBJ databases">
        <title>RNA-seq based gene annotation and comparative genomics of four Zymoseptoria species reveal species-specific pathogenicity related genes and transposable element activity.</title>
        <authorList>
            <person name="Grandaubert J."/>
            <person name="Bhattacharyya A."/>
            <person name="Stukenbrock E.H."/>
        </authorList>
    </citation>
    <scope>NUCLEOTIDE SEQUENCE [LARGE SCALE GENOMIC DNA]</scope>
    <source>
        <strain evidence="5 6">Zb18110</strain>
    </source>
</reference>
<organism evidence="5 6">
    <name type="scientific">Zymoseptoria brevis</name>
    <dbReference type="NCBI Taxonomy" id="1047168"/>
    <lineage>
        <taxon>Eukaryota</taxon>
        <taxon>Fungi</taxon>
        <taxon>Dikarya</taxon>
        <taxon>Ascomycota</taxon>
        <taxon>Pezizomycotina</taxon>
        <taxon>Dothideomycetes</taxon>
        <taxon>Dothideomycetidae</taxon>
        <taxon>Mycosphaerellales</taxon>
        <taxon>Mycosphaerellaceae</taxon>
        <taxon>Zymoseptoria</taxon>
    </lineage>
</organism>
<dbReference type="InterPro" id="IPR011430">
    <property type="entry name" value="UTP20_N"/>
</dbReference>
<comment type="caution">
    <text evidence="5">The sequence shown here is derived from an EMBL/GenBank/DDBJ whole genome shotgun (WGS) entry which is preliminary data.</text>
</comment>
<feature type="domain" description="U3 small nucleolar RNA-associated protein 20 C-terminal" evidence="4">
    <location>
        <begin position="2444"/>
        <end position="2517"/>
    </location>
</feature>
<dbReference type="STRING" id="1047168.A0A0F4GPB1"/>
<dbReference type="InterPro" id="IPR046523">
    <property type="entry name" value="UTP20_dom"/>
</dbReference>
<keyword evidence="6" id="KW-1185">Reference proteome</keyword>
<dbReference type="Proteomes" id="UP000033647">
    <property type="component" value="Unassembled WGS sequence"/>
</dbReference>
<dbReference type="InterPro" id="IPR052575">
    <property type="entry name" value="SSU_processome_comp_20"/>
</dbReference>
<feature type="region of interest" description="Disordered" evidence="1">
    <location>
        <begin position="2350"/>
        <end position="2372"/>
    </location>
</feature>
<dbReference type="InterPro" id="IPR016024">
    <property type="entry name" value="ARM-type_fold"/>
</dbReference>
<feature type="compositionally biased region" description="Basic residues" evidence="1">
    <location>
        <begin position="8"/>
        <end position="23"/>
    </location>
</feature>
<evidence type="ECO:0000256" key="1">
    <source>
        <dbReference type="SAM" id="MobiDB-lite"/>
    </source>
</evidence>
<feature type="region of interest" description="Disordered" evidence="1">
    <location>
        <begin position="1"/>
        <end position="29"/>
    </location>
</feature>
<evidence type="ECO:0000259" key="4">
    <source>
        <dbReference type="Pfam" id="PF23099"/>
    </source>
</evidence>
<dbReference type="Gene3D" id="1.25.10.10">
    <property type="entry name" value="Leucine-rich Repeat Variant"/>
    <property type="match status" value="3"/>
</dbReference>
<dbReference type="Pfam" id="PF20416">
    <property type="entry name" value="UTP20"/>
    <property type="match status" value="1"/>
</dbReference>
<evidence type="ECO:0000259" key="2">
    <source>
        <dbReference type="Pfam" id="PF07539"/>
    </source>
</evidence>
<feature type="domain" description="U3 small nucleolar RNA-associated protein 20" evidence="3">
    <location>
        <begin position="1618"/>
        <end position="1833"/>
    </location>
</feature>
<dbReference type="EMBL" id="LAFY01000435">
    <property type="protein sequence ID" value="KJX98025.1"/>
    <property type="molecule type" value="Genomic_DNA"/>
</dbReference>
<dbReference type="SUPFAM" id="SSF48371">
    <property type="entry name" value="ARM repeat"/>
    <property type="match status" value="2"/>
</dbReference>
<feature type="compositionally biased region" description="Basic residues" evidence="1">
    <location>
        <begin position="2500"/>
        <end position="2515"/>
    </location>
</feature>